<feature type="domain" description="Methyltransferase FkbM" evidence="1">
    <location>
        <begin position="91"/>
        <end position="229"/>
    </location>
</feature>
<evidence type="ECO:0000313" key="3">
    <source>
        <dbReference type="Proteomes" id="UP000494165"/>
    </source>
</evidence>
<gene>
    <name evidence="2" type="ORF">CLODIP_2_CD00291</name>
</gene>
<dbReference type="PANTHER" id="PTHR34009:SF2">
    <property type="entry name" value="PROTEIN STAR"/>
    <property type="match status" value="1"/>
</dbReference>
<proteinExistence type="predicted"/>
<dbReference type="AlphaFoldDB" id="A0A8S1CQ77"/>
<dbReference type="GO" id="GO:0016197">
    <property type="term" value="P:endosomal transport"/>
    <property type="evidence" value="ECO:0007669"/>
    <property type="project" value="TreeGrafter"/>
</dbReference>
<keyword evidence="3" id="KW-1185">Reference proteome</keyword>
<name>A0A8S1CQ77_9INSE</name>
<evidence type="ECO:0000313" key="2">
    <source>
        <dbReference type="EMBL" id="CAB3367414.1"/>
    </source>
</evidence>
<dbReference type="GO" id="GO:0005794">
    <property type="term" value="C:Golgi apparatus"/>
    <property type="evidence" value="ECO:0007669"/>
    <property type="project" value="TreeGrafter"/>
</dbReference>
<dbReference type="PANTHER" id="PTHR34009">
    <property type="entry name" value="PROTEIN STAR"/>
    <property type="match status" value="1"/>
</dbReference>
<dbReference type="InterPro" id="IPR053202">
    <property type="entry name" value="EGF_Rcpt_Signaling_Reg"/>
</dbReference>
<dbReference type="GO" id="GO:0031902">
    <property type="term" value="C:late endosome membrane"/>
    <property type="evidence" value="ECO:0007669"/>
    <property type="project" value="TreeGrafter"/>
</dbReference>
<dbReference type="Proteomes" id="UP000494165">
    <property type="component" value="Unassembled WGS sequence"/>
</dbReference>
<reference evidence="2 3" key="1">
    <citation type="submission" date="2020-04" db="EMBL/GenBank/DDBJ databases">
        <authorList>
            <person name="Alioto T."/>
            <person name="Alioto T."/>
            <person name="Gomez Garrido J."/>
        </authorList>
    </citation>
    <scope>NUCLEOTIDE SEQUENCE [LARGE SCALE GENOMIC DNA]</scope>
</reference>
<dbReference type="EMBL" id="CADEPI010000030">
    <property type="protein sequence ID" value="CAB3367414.1"/>
    <property type="molecule type" value="Genomic_DNA"/>
</dbReference>
<accession>A0A8S1CQ77</accession>
<organism evidence="2 3">
    <name type="scientific">Cloeon dipterum</name>
    <dbReference type="NCBI Taxonomy" id="197152"/>
    <lineage>
        <taxon>Eukaryota</taxon>
        <taxon>Metazoa</taxon>
        <taxon>Ecdysozoa</taxon>
        <taxon>Arthropoda</taxon>
        <taxon>Hexapoda</taxon>
        <taxon>Insecta</taxon>
        <taxon>Pterygota</taxon>
        <taxon>Palaeoptera</taxon>
        <taxon>Ephemeroptera</taxon>
        <taxon>Pisciforma</taxon>
        <taxon>Baetidae</taxon>
        <taxon>Cloeon</taxon>
    </lineage>
</organism>
<protein>
    <recommendedName>
        <fullName evidence="1">Methyltransferase FkbM domain-containing protein</fullName>
    </recommendedName>
</protein>
<comment type="caution">
    <text evidence="2">The sequence shown here is derived from an EMBL/GenBank/DDBJ whole genome shotgun (WGS) entry which is preliminary data.</text>
</comment>
<dbReference type="InterPro" id="IPR006342">
    <property type="entry name" value="FkbM_mtfrase"/>
</dbReference>
<dbReference type="OrthoDB" id="6357215at2759"/>
<evidence type="ECO:0000259" key="1">
    <source>
        <dbReference type="Pfam" id="PF05050"/>
    </source>
</evidence>
<dbReference type="Pfam" id="PF05050">
    <property type="entry name" value="Methyltransf_21"/>
    <property type="match status" value="1"/>
</dbReference>
<sequence>MRNPCFNHLQNTVDSQRPEEDFEDILGKPQEDEQLVEFARKSILIPSQLFAPYNLNNPELISQSKFGLEKKVLIALQNKTAGFFIESGHFDGEVDSNTLYLERFLGWQGLLVEPDPLHFDALSLKKRKAWLGQICLSPKRYPLLISRTNKSDGQEKMDLCLPLTTLLLALNRKHVDYLSLDARGRELQVLQTVDFDKFSILAITVRHQNLNSSMKVTLRQFMEEKGYKVVQGKGLELEEMDLILMKETLPA</sequence>
<dbReference type="GO" id="GO:0006888">
    <property type="term" value="P:endoplasmic reticulum to Golgi vesicle-mediated transport"/>
    <property type="evidence" value="ECO:0007669"/>
    <property type="project" value="TreeGrafter"/>
</dbReference>
<dbReference type="GO" id="GO:0005886">
    <property type="term" value="C:plasma membrane"/>
    <property type="evidence" value="ECO:0007669"/>
    <property type="project" value="TreeGrafter"/>
</dbReference>
<dbReference type="GO" id="GO:0005789">
    <property type="term" value="C:endoplasmic reticulum membrane"/>
    <property type="evidence" value="ECO:0007669"/>
    <property type="project" value="TreeGrafter"/>
</dbReference>